<name>A0A9D4K315_DREPO</name>
<keyword evidence="2" id="KW-1185">Reference proteome</keyword>
<reference evidence="1" key="2">
    <citation type="submission" date="2020-11" db="EMBL/GenBank/DDBJ databases">
        <authorList>
            <person name="McCartney M.A."/>
            <person name="Auch B."/>
            <person name="Kono T."/>
            <person name="Mallez S."/>
            <person name="Becker A."/>
            <person name="Gohl D.M."/>
            <person name="Silverstein K.A.T."/>
            <person name="Koren S."/>
            <person name="Bechman K.B."/>
            <person name="Herman A."/>
            <person name="Abrahante J.E."/>
            <person name="Garbe J."/>
        </authorList>
    </citation>
    <scope>NUCLEOTIDE SEQUENCE</scope>
    <source>
        <strain evidence="1">Duluth1</strain>
        <tissue evidence="1">Whole animal</tissue>
    </source>
</reference>
<comment type="caution">
    <text evidence="1">The sequence shown here is derived from an EMBL/GenBank/DDBJ whole genome shotgun (WGS) entry which is preliminary data.</text>
</comment>
<gene>
    <name evidence="1" type="ORF">DPMN_105240</name>
</gene>
<evidence type="ECO:0000313" key="2">
    <source>
        <dbReference type="Proteomes" id="UP000828390"/>
    </source>
</evidence>
<dbReference type="EMBL" id="JAIWYP010000004">
    <property type="protein sequence ID" value="KAH3831967.1"/>
    <property type="molecule type" value="Genomic_DNA"/>
</dbReference>
<sequence>MNIGGIILDNEKQKKRWIEYFRELLYSSCKPSEDNASYIRCANKVLHSNEERDK</sequence>
<proteinExistence type="predicted"/>
<protein>
    <submittedName>
        <fullName evidence="1">Uncharacterized protein</fullName>
    </submittedName>
</protein>
<reference evidence="1" key="1">
    <citation type="journal article" date="2019" name="bioRxiv">
        <title>The Genome of the Zebra Mussel, Dreissena polymorpha: A Resource for Invasive Species Research.</title>
        <authorList>
            <person name="McCartney M.A."/>
            <person name="Auch B."/>
            <person name="Kono T."/>
            <person name="Mallez S."/>
            <person name="Zhang Y."/>
            <person name="Obille A."/>
            <person name="Becker A."/>
            <person name="Abrahante J.E."/>
            <person name="Garbe J."/>
            <person name="Badalamenti J.P."/>
            <person name="Herman A."/>
            <person name="Mangelson H."/>
            <person name="Liachko I."/>
            <person name="Sullivan S."/>
            <person name="Sone E.D."/>
            <person name="Koren S."/>
            <person name="Silverstein K.A.T."/>
            <person name="Beckman K.B."/>
            <person name="Gohl D.M."/>
        </authorList>
    </citation>
    <scope>NUCLEOTIDE SEQUENCE</scope>
    <source>
        <strain evidence="1">Duluth1</strain>
        <tissue evidence="1">Whole animal</tissue>
    </source>
</reference>
<accession>A0A9D4K315</accession>
<dbReference type="AlphaFoldDB" id="A0A9D4K315"/>
<organism evidence="1 2">
    <name type="scientific">Dreissena polymorpha</name>
    <name type="common">Zebra mussel</name>
    <name type="synonym">Mytilus polymorpha</name>
    <dbReference type="NCBI Taxonomy" id="45954"/>
    <lineage>
        <taxon>Eukaryota</taxon>
        <taxon>Metazoa</taxon>
        <taxon>Spiralia</taxon>
        <taxon>Lophotrochozoa</taxon>
        <taxon>Mollusca</taxon>
        <taxon>Bivalvia</taxon>
        <taxon>Autobranchia</taxon>
        <taxon>Heteroconchia</taxon>
        <taxon>Euheterodonta</taxon>
        <taxon>Imparidentia</taxon>
        <taxon>Neoheterodontei</taxon>
        <taxon>Myida</taxon>
        <taxon>Dreissenoidea</taxon>
        <taxon>Dreissenidae</taxon>
        <taxon>Dreissena</taxon>
    </lineage>
</organism>
<evidence type="ECO:0000313" key="1">
    <source>
        <dbReference type="EMBL" id="KAH3831967.1"/>
    </source>
</evidence>
<dbReference type="Proteomes" id="UP000828390">
    <property type="component" value="Unassembled WGS sequence"/>
</dbReference>